<dbReference type="AlphaFoldDB" id="A0AAV9DDQ7"/>
<gene>
    <name evidence="3" type="ORF">QJS10_CPB14g00142</name>
</gene>
<keyword evidence="4" id="KW-1185">Reference proteome</keyword>
<sequence length="192" mass="20572">MATGAVPLSASEILKELRGALLTVGGLIVSATFQAGLNPPSGKENEHQNFINKNTQAFIPPAAYATSGKENEHRNFIDKNNQAFINSIMFIVLLLASYSTTDQRLLSAFLFFVLGSMITTVVYLGLAYTSGVITSGSTDAGTFAGIRNSVIIYACILTVYLITVWWSGKKKENVPANNSTNSAATVEFSTMS</sequence>
<dbReference type="EMBL" id="JAUJYO010000014">
    <property type="protein sequence ID" value="KAK1299084.1"/>
    <property type="molecule type" value="Genomic_DNA"/>
</dbReference>
<dbReference type="InterPro" id="IPR026961">
    <property type="entry name" value="PGG_dom"/>
</dbReference>
<reference evidence="3" key="1">
    <citation type="journal article" date="2023" name="Nat. Commun.">
        <title>Diploid and tetraploid genomes of Acorus and the evolution of monocots.</title>
        <authorList>
            <person name="Ma L."/>
            <person name="Liu K.W."/>
            <person name="Li Z."/>
            <person name="Hsiao Y.Y."/>
            <person name="Qi Y."/>
            <person name="Fu T."/>
            <person name="Tang G.D."/>
            <person name="Zhang D."/>
            <person name="Sun W.H."/>
            <person name="Liu D.K."/>
            <person name="Li Y."/>
            <person name="Chen G.Z."/>
            <person name="Liu X.D."/>
            <person name="Liao X.Y."/>
            <person name="Jiang Y.T."/>
            <person name="Yu X."/>
            <person name="Hao Y."/>
            <person name="Huang J."/>
            <person name="Zhao X.W."/>
            <person name="Ke S."/>
            <person name="Chen Y.Y."/>
            <person name="Wu W.L."/>
            <person name="Hsu J.L."/>
            <person name="Lin Y.F."/>
            <person name="Huang M.D."/>
            <person name="Li C.Y."/>
            <person name="Huang L."/>
            <person name="Wang Z.W."/>
            <person name="Zhao X."/>
            <person name="Zhong W.Y."/>
            <person name="Peng D.H."/>
            <person name="Ahmad S."/>
            <person name="Lan S."/>
            <person name="Zhang J.S."/>
            <person name="Tsai W.C."/>
            <person name="Van de Peer Y."/>
            <person name="Liu Z.J."/>
        </authorList>
    </citation>
    <scope>NUCLEOTIDE SEQUENCE</scope>
    <source>
        <strain evidence="3">CP</strain>
    </source>
</reference>
<organism evidence="3 4">
    <name type="scientific">Acorus calamus</name>
    <name type="common">Sweet flag</name>
    <dbReference type="NCBI Taxonomy" id="4465"/>
    <lineage>
        <taxon>Eukaryota</taxon>
        <taxon>Viridiplantae</taxon>
        <taxon>Streptophyta</taxon>
        <taxon>Embryophyta</taxon>
        <taxon>Tracheophyta</taxon>
        <taxon>Spermatophyta</taxon>
        <taxon>Magnoliopsida</taxon>
        <taxon>Liliopsida</taxon>
        <taxon>Acoraceae</taxon>
        <taxon>Acorus</taxon>
    </lineage>
</organism>
<evidence type="ECO:0000313" key="3">
    <source>
        <dbReference type="EMBL" id="KAK1299084.1"/>
    </source>
</evidence>
<accession>A0AAV9DDQ7</accession>
<evidence type="ECO:0000256" key="1">
    <source>
        <dbReference type="SAM" id="Phobius"/>
    </source>
</evidence>
<comment type="caution">
    <text evidence="3">The sequence shown here is derived from an EMBL/GenBank/DDBJ whole genome shotgun (WGS) entry which is preliminary data.</text>
</comment>
<keyword evidence="1" id="KW-1133">Transmembrane helix</keyword>
<feature type="transmembrane region" description="Helical" evidence="1">
    <location>
        <begin position="150"/>
        <end position="168"/>
    </location>
</feature>
<keyword evidence="1" id="KW-0472">Membrane</keyword>
<feature type="transmembrane region" description="Helical" evidence="1">
    <location>
        <begin position="83"/>
        <end position="100"/>
    </location>
</feature>
<evidence type="ECO:0000259" key="2">
    <source>
        <dbReference type="Pfam" id="PF13962"/>
    </source>
</evidence>
<dbReference type="Pfam" id="PF13962">
    <property type="entry name" value="PGG"/>
    <property type="match status" value="1"/>
</dbReference>
<evidence type="ECO:0000313" key="4">
    <source>
        <dbReference type="Proteomes" id="UP001180020"/>
    </source>
</evidence>
<name>A0AAV9DDQ7_ACOCL</name>
<reference evidence="3" key="2">
    <citation type="submission" date="2023-06" db="EMBL/GenBank/DDBJ databases">
        <authorList>
            <person name="Ma L."/>
            <person name="Liu K.-W."/>
            <person name="Li Z."/>
            <person name="Hsiao Y.-Y."/>
            <person name="Qi Y."/>
            <person name="Fu T."/>
            <person name="Tang G."/>
            <person name="Zhang D."/>
            <person name="Sun W.-H."/>
            <person name="Liu D.-K."/>
            <person name="Li Y."/>
            <person name="Chen G.-Z."/>
            <person name="Liu X.-D."/>
            <person name="Liao X.-Y."/>
            <person name="Jiang Y.-T."/>
            <person name="Yu X."/>
            <person name="Hao Y."/>
            <person name="Huang J."/>
            <person name="Zhao X.-W."/>
            <person name="Ke S."/>
            <person name="Chen Y.-Y."/>
            <person name="Wu W.-L."/>
            <person name="Hsu J.-L."/>
            <person name="Lin Y.-F."/>
            <person name="Huang M.-D."/>
            <person name="Li C.-Y."/>
            <person name="Huang L."/>
            <person name="Wang Z.-W."/>
            <person name="Zhao X."/>
            <person name="Zhong W.-Y."/>
            <person name="Peng D.-H."/>
            <person name="Ahmad S."/>
            <person name="Lan S."/>
            <person name="Zhang J.-S."/>
            <person name="Tsai W.-C."/>
            <person name="Van De Peer Y."/>
            <person name="Liu Z.-J."/>
        </authorList>
    </citation>
    <scope>NUCLEOTIDE SEQUENCE</scope>
    <source>
        <strain evidence="3">CP</strain>
        <tissue evidence="3">Leaves</tissue>
    </source>
</reference>
<proteinExistence type="predicted"/>
<protein>
    <recommendedName>
        <fullName evidence="2">PGG domain-containing protein</fullName>
    </recommendedName>
</protein>
<keyword evidence="1" id="KW-0812">Transmembrane</keyword>
<feature type="domain" description="PGG" evidence="2">
    <location>
        <begin position="13"/>
        <end position="133"/>
    </location>
</feature>
<feature type="transmembrane region" description="Helical" evidence="1">
    <location>
        <begin position="106"/>
        <end position="129"/>
    </location>
</feature>
<dbReference type="Proteomes" id="UP001180020">
    <property type="component" value="Unassembled WGS sequence"/>
</dbReference>